<dbReference type="Proteomes" id="UP001055072">
    <property type="component" value="Unassembled WGS sequence"/>
</dbReference>
<accession>A0ACB8TUM1</accession>
<organism evidence="1 2">
    <name type="scientific">Irpex rosettiformis</name>
    <dbReference type="NCBI Taxonomy" id="378272"/>
    <lineage>
        <taxon>Eukaryota</taxon>
        <taxon>Fungi</taxon>
        <taxon>Dikarya</taxon>
        <taxon>Basidiomycota</taxon>
        <taxon>Agaricomycotina</taxon>
        <taxon>Agaricomycetes</taxon>
        <taxon>Polyporales</taxon>
        <taxon>Irpicaceae</taxon>
        <taxon>Irpex</taxon>
    </lineage>
</organism>
<comment type="caution">
    <text evidence="1">The sequence shown here is derived from an EMBL/GenBank/DDBJ whole genome shotgun (WGS) entry which is preliminary data.</text>
</comment>
<reference evidence="1" key="1">
    <citation type="journal article" date="2021" name="Environ. Microbiol.">
        <title>Gene family expansions and transcriptome signatures uncover fungal adaptations to wood decay.</title>
        <authorList>
            <person name="Hage H."/>
            <person name="Miyauchi S."/>
            <person name="Viragh M."/>
            <person name="Drula E."/>
            <person name="Min B."/>
            <person name="Chaduli D."/>
            <person name="Navarro D."/>
            <person name="Favel A."/>
            <person name="Norest M."/>
            <person name="Lesage-Meessen L."/>
            <person name="Balint B."/>
            <person name="Merenyi Z."/>
            <person name="de Eugenio L."/>
            <person name="Morin E."/>
            <person name="Martinez A.T."/>
            <person name="Baldrian P."/>
            <person name="Stursova M."/>
            <person name="Martinez M.J."/>
            <person name="Novotny C."/>
            <person name="Magnuson J.K."/>
            <person name="Spatafora J.W."/>
            <person name="Maurice S."/>
            <person name="Pangilinan J."/>
            <person name="Andreopoulos W."/>
            <person name="LaButti K."/>
            <person name="Hundley H."/>
            <person name="Na H."/>
            <person name="Kuo A."/>
            <person name="Barry K."/>
            <person name="Lipzen A."/>
            <person name="Henrissat B."/>
            <person name="Riley R."/>
            <person name="Ahrendt S."/>
            <person name="Nagy L.G."/>
            <person name="Grigoriev I.V."/>
            <person name="Martin F."/>
            <person name="Rosso M.N."/>
        </authorList>
    </citation>
    <scope>NUCLEOTIDE SEQUENCE</scope>
    <source>
        <strain evidence="1">CBS 384.51</strain>
    </source>
</reference>
<keyword evidence="2" id="KW-1185">Reference proteome</keyword>
<evidence type="ECO:0000313" key="2">
    <source>
        <dbReference type="Proteomes" id="UP001055072"/>
    </source>
</evidence>
<protein>
    <submittedName>
        <fullName evidence="1">Uncharacterized protein</fullName>
    </submittedName>
</protein>
<dbReference type="EMBL" id="MU274928">
    <property type="protein sequence ID" value="KAI0085768.1"/>
    <property type="molecule type" value="Genomic_DNA"/>
</dbReference>
<evidence type="ECO:0000313" key="1">
    <source>
        <dbReference type="EMBL" id="KAI0085768.1"/>
    </source>
</evidence>
<sequence>MSQLNTIKPKDDNPALAPNNASSSKLTDLDAVALQDQPLPEYTKDWGPHLFRPTKLPDNYDTRIDPAHIFVFTVHPITGIQRDFYVTPKPCDYCAKVRQLCSRTRPHCLRCRARENAGQCVFEDGWVRLPGPKCAKPKRKREEDEKDNAKKAKKARTPAGKSQDTAEQNSIDKLANAKDHQATDPVSALAVNSGTSELRIALQVSPTQHVVEKELVGHVNDVVASSLANTNQVEISPIRESGRYSLRRNPRRSAKVT</sequence>
<gene>
    <name evidence="1" type="ORF">BDY19DRAFT_391256</name>
</gene>
<name>A0ACB8TUM1_9APHY</name>
<proteinExistence type="predicted"/>